<organism evidence="3 4">
    <name type="scientific">Nocardia pulmonis</name>
    <dbReference type="NCBI Taxonomy" id="2951408"/>
    <lineage>
        <taxon>Bacteria</taxon>
        <taxon>Bacillati</taxon>
        <taxon>Actinomycetota</taxon>
        <taxon>Actinomycetes</taxon>
        <taxon>Mycobacteriales</taxon>
        <taxon>Nocardiaceae</taxon>
        <taxon>Nocardia</taxon>
    </lineage>
</organism>
<dbReference type="Proteomes" id="UP001139157">
    <property type="component" value="Unassembled WGS sequence"/>
</dbReference>
<evidence type="ECO:0000256" key="1">
    <source>
        <dbReference type="SAM" id="MobiDB-lite"/>
    </source>
</evidence>
<proteinExistence type="predicted"/>
<dbReference type="SUPFAM" id="SSF47413">
    <property type="entry name" value="lambda repressor-like DNA-binding domains"/>
    <property type="match status" value="1"/>
</dbReference>
<name>A0A9X2E1Z4_9NOCA</name>
<dbReference type="PROSITE" id="PS50943">
    <property type="entry name" value="HTH_CROC1"/>
    <property type="match status" value="1"/>
</dbReference>
<dbReference type="InterPro" id="IPR010982">
    <property type="entry name" value="Lambda_DNA-bd_dom_sf"/>
</dbReference>
<dbReference type="Pfam" id="PF13560">
    <property type="entry name" value="HTH_31"/>
    <property type="match status" value="1"/>
</dbReference>
<protein>
    <submittedName>
        <fullName evidence="3">Helix-turn-helix domain-containing protein</fullName>
    </submittedName>
</protein>
<evidence type="ECO:0000313" key="4">
    <source>
        <dbReference type="Proteomes" id="UP001139157"/>
    </source>
</evidence>
<accession>A0A9X2E1Z4</accession>
<dbReference type="InterPro" id="IPR001387">
    <property type="entry name" value="Cro/C1-type_HTH"/>
</dbReference>
<sequence length="289" mass="32552">MVDPDRAIGKRIEALRTAWGLSQDQMSERLRAAGLNWSQVTLSKVEAGQRPTKFSEILTLADLFSVEIAELSPDGGGFAYQYHKVRQDRDNAAERMHEAERALEKARHWHRQLSERTARLRLAMELASGQRGPYRVNEDPMEFLHHLHAYLWPPTLITPQKPADEADALGVLEQLGVDEATIADARTRVSADVATVRADLENGNTSTPFPDYVKALDEPWESASGDIPHPSNPMFEEDMQGIEDHFTTAMAVRILAERFPYVRFTTPDWDTSEDAHDRPPVVQGLITDD</sequence>
<dbReference type="CDD" id="cd00093">
    <property type="entry name" value="HTH_XRE"/>
    <property type="match status" value="1"/>
</dbReference>
<dbReference type="RefSeq" id="WP_251909745.1">
    <property type="nucleotide sequence ID" value="NZ_JAMRXG010000002.1"/>
</dbReference>
<evidence type="ECO:0000259" key="2">
    <source>
        <dbReference type="PROSITE" id="PS50943"/>
    </source>
</evidence>
<evidence type="ECO:0000313" key="3">
    <source>
        <dbReference type="EMBL" id="MCM6772754.1"/>
    </source>
</evidence>
<dbReference type="GO" id="GO:0003677">
    <property type="term" value="F:DNA binding"/>
    <property type="evidence" value="ECO:0007669"/>
    <property type="project" value="InterPro"/>
</dbReference>
<dbReference type="SMART" id="SM00530">
    <property type="entry name" value="HTH_XRE"/>
    <property type="match status" value="1"/>
</dbReference>
<dbReference type="Gene3D" id="1.10.260.40">
    <property type="entry name" value="lambda repressor-like DNA-binding domains"/>
    <property type="match status" value="1"/>
</dbReference>
<dbReference type="EMBL" id="JAMRXG010000002">
    <property type="protein sequence ID" value="MCM6772754.1"/>
    <property type="molecule type" value="Genomic_DNA"/>
</dbReference>
<dbReference type="AlphaFoldDB" id="A0A9X2E1Z4"/>
<feature type="domain" description="HTH cro/C1-type" evidence="2">
    <location>
        <begin position="12"/>
        <end position="71"/>
    </location>
</feature>
<feature type="region of interest" description="Disordered" evidence="1">
    <location>
        <begin position="270"/>
        <end position="289"/>
    </location>
</feature>
<comment type="caution">
    <text evidence="3">The sequence shown here is derived from an EMBL/GenBank/DDBJ whole genome shotgun (WGS) entry which is preliminary data.</text>
</comment>
<keyword evidence="4" id="KW-1185">Reference proteome</keyword>
<reference evidence="3" key="1">
    <citation type="submission" date="2022-06" db="EMBL/GenBank/DDBJ databases">
        <title>Novel species in genus nocardia.</title>
        <authorList>
            <person name="Li F."/>
        </authorList>
    </citation>
    <scope>NUCLEOTIDE SEQUENCE</scope>
    <source>
        <strain evidence="3">CDC141</strain>
    </source>
</reference>
<gene>
    <name evidence="3" type="ORF">NDR86_04620</name>
</gene>